<dbReference type="Pfam" id="PF00155">
    <property type="entry name" value="Aminotran_1_2"/>
    <property type="match status" value="1"/>
</dbReference>
<evidence type="ECO:0000256" key="5">
    <source>
        <dbReference type="ARBA" id="ARBA00047715"/>
    </source>
</evidence>
<dbReference type="GO" id="GO:0008710">
    <property type="term" value="F:8-amino-7-oxononanoate synthase activity"/>
    <property type="evidence" value="ECO:0007669"/>
    <property type="project" value="UniProtKB-EC"/>
</dbReference>
<keyword evidence="3" id="KW-0808">Transferase</keyword>
<gene>
    <name evidence="8" type="ORF">C8D88_108247</name>
</gene>
<comment type="caution">
    <text evidence="8">The sequence shown here is derived from an EMBL/GenBank/DDBJ whole genome shotgun (WGS) entry which is preliminary data.</text>
</comment>
<protein>
    <recommendedName>
        <fullName evidence="2">8-amino-7-oxononanoate synthase</fullName>
        <ecNumber evidence="2">2.3.1.47</ecNumber>
    </recommendedName>
</protein>
<dbReference type="GO" id="GO:0030170">
    <property type="term" value="F:pyridoxal phosphate binding"/>
    <property type="evidence" value="ECO:0007669"/>
    <property type="project" value="InterPro"/>
</dbReference>
<dbReference type="InterPro" id="IPR004839">
    <property type="entry name" value="Aminotransferase_I/II_large"/>
</dbReference>
<dbReference type="Gene3D" id="3.90.1150.10">
    <property type="entry name" value="Aspartate Aminotransferase, domain 1"/>
    <property type="match status" value="1"/>
</dbReference>
<name>A0A316HWW9_9PSEU</name>
<organism evidence="8 9">
    <name type="scientific">Lentzea atacamensis</name>
    <dbReference type="NCBI Taxonomy" id="531938"/>
    <lineage>
        <taxon>Bacteria</taxon>
        <taxon>Bacillati</taxon>
        <taxon>Actinomycetota</taxon>
        <taxon>Actinomycetes</taxon>
        <taxon>Pseudonocardiales</taxon>
        <taxon>Pseudonocardiaceae</taxon>
        <taxon>Lentzea</taxon>
    </lineage>
</organism>
<sequence length="392" mass="42079">MTLFGKSTALYDEWEDEGVSPFFPVIETNRGHHVTTAAHGDLLMFGSCDYLGLSQEPALKQAAIDAIHEFGTNTYGAQLLCGRTRLHDGIEAKLKTLSGKESAILFPSGMAANLAVISTIASAEDVILCDRTAHISIYMGSWLSGAELRTFPHNNVKKLETLLRKEKDKRRRVILVDGLYSADGDFAPLDEITALAGEHDALVVVDEAHSFGAIGPNGLGVADHFGVLDRVHAVVGTMSKALGSVGGFVLTGKGLERELRYLAPSYTSSRGSAPGVAGASLASLQLVEEHGGDLRARLDHNVRFVIDGLTEAGLNLMRTTSHIVPVLVGDEHKTVAVSNWLMDHGIFVGTFVHPHVPSGEGRLRIGVTSTHTQAECALLVERLTEARNKFSL</sequence>
<evidence type="ECO:0000313" key="8">
    <source>
        <dbReference type="EMBL" id="PWK84631.1"/>
    </source>
</evidence>
<dbReference type="PANTHER" id="PTHR13693">
    <property type="entry name" value="CLASS II AMINOTRANSFERASE/8-AMINO-7-OXONONANOATE SYNTHASE"/>
    <property type="match status" value="1"/>
</dbReference>
<dbReference type="InterPro" id="IPR015422">
    <property type="entry name" value="PyrdxlP-dep_Trfase_small"/>
</dbReference>
<comment type="catalytic activity">
    <reaction evidence="5">
        <text>6-carboxyhexanoyl-[ACP] + L-alanine + H(+) = (8S)-8-amino-7-oxononanoate + holo-[ACP] + CO2</text>
        <dbReference type="Rhea" id="RHEA:42288"/>
        <dbReference type="Rhea" id="RHEA-COMP:9685"/>
        <dbReference type="Rhea" id="RHEA-COMP:9955"/>
        <dbReference type="ChEBI" id="CHEBI:15378"/>
        <dbReference type="ChEBI" id="CHEBI:16526"/>
        <dbReference type="ChEBI" id="CHEBI:57972"/>
        <dbReference type="ChEBI" id="CHEBI:64479"/>
        <dbReference type="ChEBI" id="CHEBI:78846"/>
        <dbReference type="ChEBI" id="CHEBI:149468"/>
        <dbReference type="EC" id="2.3.1.47"/>
    </reaction>
</comment>
<evidence type="ECO:0000256" key="3">
    <source>
        <dbReference type="ARBA" id="ARBA00022679"/>
    </source>
</evidence>
<evidence type="ECO:0000256" key="4">
    <source>
        <dbReference type="ARBA" id="ARBA00022898"/>
    </source>
</evidence>
<evidence type="ECO:0000259" key="7">
    <source>
        <dbReference type="Pfam" id="PF00155"/>
    </source>
</evidence>
<evidence type="ECO:0000313" key="9">
    <source>
        <dbReference type="Proteomes" id="UP000246005"/>
    </source>
</evidence>
<dbReference type="EMBL" id="QGHB01000008">
    <property type="protein sequence ID" value="PWK84631.1"/>
    <property type="molecule type" value="Genomic_DNA"/>
</dbReference>
<dbReference type="AlphaFoldDB" id="A0A316HWW9"/>
<dbReference type="EC" id="2.3.1.47" evidence="2"/>
<dbReference type="Proteomes" id="UP000246005">
    <property type="component" value="Unassembled WGS sequence"/>
</dbReference>
<dbReference type="RefSeq" id="WP_211337504.1">
    <property type="nucleotide sequence ID" value="NZ_QGHB01000008.1"/>
</dbReference>
<dbReference type="InterPro" id="IPR050087">
    <property type="entry name" value="AON_synthase_class-II"/>
</dbReference>
<comment type="similarity">
    <text evidence="6">Belongs to the class-II pyridoxal-phosphate-dependent aminotransferase family.</text>
</comment>
<dbReference type="InterPro" id="IPR015421">
    <property type="entry name" value="PyrdxlP-dep_Trfase_major"/>
</dbReference>
<dbReference type="InterPro" id="IPR015424">
    <property type="entry name" value="PyrdxlP-dep_Trfase"/>
</dbReference>
<reference evidence="8 9" key="1">
    <citation type="submission" date="2018-05" db="EMBL/GenBank/DDBJ databases">
        <title>Genomic Encyclopedia of Type Strains, Phase IV (KMG-IV): sequencing the most valuable type-strain genomes for metagenomic binning, comparative biology and taxonomic classification.</title>
        <authorList>
            <person name="Goeker M."/>
        </authorList>
    </citation>
    <scope>NUCLEOTIDE SEQUENCE [LARGE SCALE GENOMIC DNA]</scope>
    <source>
        <strain evidence="8 9">DSM 45480</strain>
    </source>
</reference>
<accession>A0A316HWW9</accession>
<dbReference type="Gene3D" id="3.40.640.10">
    <property type="entry name" value="Type I PLP-dependent aspartate aminotransferase-like (Major domain)"/>
    <property type="match status" value="1"/>
</dbReference>
<evidence type="ECO:0000256" key="2">
    <source>
        <dbReference type="ARBA" id="ARBA00013187"/>
    </source>
</evidence>
<feature type="domain" description="Aminotransferase class I/classII large" evidence="7">
    <location>
        <begin position="42"/>
        <end position="383"/>
    </location>
</feature>
<dbReference type="PROSITE" id="PS00599">
    <property type="entry name" value="AA_TRANSFER_CLASS_2"/>
    <property type="match status" value="1"/>
</dbReference>
<dbReference type="SUPFAM" id="SSF53383">
    <property type="entry name" value="PLP-dependent transferases"/>
    <property type="match status" value="1"/>
</dbReference>
<keyword evidence="4 6" id="KW-0663">Pyridoxal phosphate</keyword>
<proteinExistence type="inferred from homology"/>
<dbReference type="InterPro" id="IPR001917">
    <property type="entry name" value="Aminotrans_II_pyridoxalP_BS"/>
</dbReference>
<comment type="cofactor">
    <cofactor evidence="1 6">
        <name>pyridoxal 5'-phosphate</name>
        <dbReference type="ChEBI" id="CHEBI:597326"/>
    </cofactor>
</comment>
<evidence type="ECO:0000256" key="1">
    <source>
        <dbReference type="ARBA" id="ARBA00001933"/>
    </source>
</evidence>
<evidence type="ECO:0000256" key="6">
    <source>
        <dbReference type="RuleBase" id="RU003693"/>
    </source>
</evidence>